<dbReference type="PROSITE" id="PS51257">
    <property type="entry name" value="PROKAR_LIPOPROTEIN"/>
    <property type="match status" value="1"/>
</dbReference>
<dbReference type="PANTHER" id="PTHR30203:SF33">
    <property type="entry name" value="BLR4455 PROTEIN"/>
    <property type="match status" value="1"/>
</dbReference>
<comment type="caution">
    <text evidence="3">The sequence shown here is derived from an EMBL/GenBank/DDBJ whole genome shotgun (WGS) entry which is preliminary data.</text>
</comment>
<organism evidence="3 4">
    <name type="scientific">Microbacter margulisiae</name>
    <dbReference type="NCBI Taxonomy" id="1350067"/>
    <lineage>
        <taxon>Bacteria</taxon>
        <taxon>Pseudomonadati</taxon>
        <taxon>Bacteroidota</taxon>
        <taxon>Bacteroidia</taxon>
        <taxon>Bacteroidales</taxon>
        <taxon>Porphyromonadaceae</taxon>
        <taxon>Microbacter</taxon>
    </lineage>
</organism>
<dbReference type="PANTHER" id="PTHR30203">
    <property type="entry name" value="OUTER MEMBRANE CATION EFFLUX PROTEIN"/>
    <property type="match status" value="1"/>
</dbReference>
<keyword evidence="2" id="KW-0812">Transmembrane</keyword>
<accession>A0A7W5DQ29</accession>
<dbReference type="InterPro" id="IPR003423">
    <property type="entry name" value="OMP_efflux"/>
</dbReference>
<keyword evidence="2" id="KW-1134">Transmembrane beta strand</keyword>
<proteinExistence type="inferred from homology"/>
<dbReference type="GO" id="GO:0015562">
    <property type="term" value="F:efflux transmembrane transporter activity"/>
    <property type="evidence" value="ECO:0007669"/>
    <property type="project" value="InterPro"/>
</dbReference>
<keyword evidence="2 3" id="KW-0449">Lipoprotein</keyword>
<keyword evidence="4" id="KW-1185">Reference proteome</keyword>
<dbReference type="InterPro" id="IPR010131">
    <property type="entry name" value="MdtP/NodT-like"/>
</dbReference>
<evidence type="ECO:0000313" key="4">
    <source>
        <dbReference type="Proteomes" id="UP000544222"/>
    </source>
</evidence>
<sequence length="467" mass="51735">METLKIQRIAFLVILMALVAGCAVQPFKTNLSVMAKGLYRDSTSVDTTTIASINWHDFYADPHLQYLIQQALDSNLNVRLAINHLAQASQYYKQSEAALFPTLNFGMDGSLSNISKYGNSQPPKVVPISDLKWSLAASWEVDIWGKLNSAKKAQLATMLQQQSTVEATRTQLIADVASAYYQLVLLDKQKQVTLQSIANYKKYLSMVQSMMKSAQVNAVAVLQAKAQLASASAYLPQIQLSIVTTENYLSQLLGKASSAISRSDSLNLILFHPEPLHIGVPVQMLRRRPDVLAAEYALRAAHEQFNVATADMYPQLSLTGSFGTEATGITNWFNLPGSIFWSAVAGLTQPIFNGRTLRTQREVAKLQESAALLTFKQTLLNAGEEVSNALASIRYLQQQAVYQKEQVDALKKAYEYSQELLMNGYATYLDVLNAQNSELSTELSLYNTYNSIIQQKITLYRALGGGW</sequence>
<dbReference type="NCBIfam" id="TIGR01845">
    <property type="entry name" value="outer_NodT"/>
    <property type="match status" value="1"/>
</dbReference>
<dbReference type="Gene3D" id="2.20.200.10">
    <property type="entry name" value="Outer membrane efflux proteins (OEP)"/>
    <property type="match status" value="1"/>
</dbReference>
<dbReference type="RefSeq" id="WP_183412723.1">
    <property type="nucleotide sequence ID" value="NZ_JACHYB010000001.1"/>
</dbReference>
<gene>
    <name evidence="3" type="ORF">FHX64_001049</name>
</gene>
<keyword evidence="2" id="KW-0564">Palmitate</keyword>
<name>A0A7W5DQ29_9PORP</name>
<evidence type="ECO:0000256" key="1">
    <source>
        <dbReference type="ARBA" id="ARBA00007613"/>
    </source>
</evidence>
<keyword evidence="2" id="KW-0472">Membrane</keyword>
<dbReference type="SUPFAM" id="SSF56954">
    <property type="entry name" value="Outer membrane efflux proteins (OEP)"/>
    <property type="match status" value="1"/>
</dbReference>
<evidence type="ECO:0000313" key="3">
    <source>
        <dbReference type="EMBL" id="MBB3186886.1"/>
    </source>
</evidence>
<evidence type="ECO:0000256" key="2">
    <source>
        <dbReference type="RuleBase" id="RU362097"/>
    </source>
</evidence>
<protein>
    <submittedName>
        <fullName evidence="3">NodT family efflux transporter outer membrane factor (OMF) lipoprotein</fullName>
    </submittedName>
</protein>
<dbReference type="Gene3D" id="1.20.1600.10">
    <property type="entry name" value="Outer membrane efflux proteins (OEP)"/>
    <property type="match status" value="1"/>
</dbReference>
<reference evidence="3 4" key="1">
    <citation type="submission" date="2020-08" db="EMBL/GenBank/DDBJ databases">
        <title>Genomic Encyclopedia of Type Strains, Phase IV (KMG-IV): sequencing the most valuable type-strain genomes for metagenomic binning, comparative biology and taxonomic classification.</title>
        <authorList>
            <person name="Goeker M."/>
        </authorList>
    </citation>
    <scope>NUCLEOTIDE SEQUENCE [LARGE SCALE GENOMIC DNA]</scope>
    <source>
        <strain evidence="3 4">DSM 27471</strain>
    </source>
</reference>
<dbReference type="Pfam" id="PF02321">
    <property type="entry name" value="OEP"/>
    <property type="match status" value="2"/>
</dbReference>
<dbReference type="EMBL" id="JACHYB010000001">
    <property type="protein sequence ID" value="MBB3186886.1"/>
    <property type="molecule type" value="Genomic_DNA"/>
</dbReference>
<comment type="similarity">
    <text evidence="1 2">Belongs to the outer membrane factor (OMF) (TC 1.B.17) family.</text>
</comment>
<dbReference type="GO" id="GO:0005886">
    <property type="term" value="C:plasma membrane"/>
    <property type="evidence" value="ECO:0007669"/>
    <property type="project" value="UniProtKB-SubCell"/>
</dbReference>
<comment type="subcellular location">
    <subcellularLocation>
        <location evidence="2">Cell membrane</location>
        <topology evidence="2">Lipid-anchor</topology>
    </subcellularLocation>
</comment>
<dbReference type="Proteomes" id="UP000544222">
    <property type="component" value="Unassembled WGS sequence"/>
</dbReference>
<dbReference type="AlphaFoldDB" id="A0A7W5DQ29"/>